<dbReference type="Gene3D" id="3.30.230.10">
    <property type="match status" value="1"/>
</dbReference>
<dbReference type="SUPFAM" id="SSF50156">
    <property type="entry name" value="PDZ domain-like"/>
    <property type="match status" value="1"/>
</dbReference>
<dbReference type="EMBL" id="JBHUNF010000001">
    <property type="protein sequence ID" value="MFD2674164.1"/>
    <property type="molecule type" value="Genomic_DNA"/>
</dbReference>
<evidence type="ECO:0000313" key="4">
    <source>
        <dbReference type="EMBL" id="MFD2674164.1"/>
    </source>
</evidence>
<dbReference type="Proteomes" id="UP001597453">
    <property type="component" value="Unassembled WGS sequence"/>
</dbReference>
<dbReference type="RefSeq" id="WP_066057786.1">
    <property type="nucleotide sequence ID" value="NZ_JBHUNF010000001.1"/>
</dbReference>
<dbReference type="InterPro" id="IPR027065">
    <property type="entry name" value="Lon_Prtase"/>
</dbReference>
<keyword evidence="2" id="KW-0472">Membrane</keyword>
<dbReference type="InterPro" id="IPR001478">
    <property type="entry name" value="PDZ"/>
</dbReference>
<keyword evidence="2" id="KW-1133">Transmembrane helix</keyword>
<protein>
    <submittedName>
        <fullName evidence="4">PDZ domain-containing protein</fullName>
    </submittedName>
</protein>
<reference evidence="5" key="1">
    <citation type="journal article" date="2019" name="Int. J. Syst. Evol. Microbiol.">
        <title>The Global Catalogue of Microorganisms (GCM) 10K type strain sequencing project: providing services to taxonomists for standard genome sequencing and annotation.</title>
        <authorList>
            <consortium name="The Broad Institute Genomics Platform"/>
            <consortium name="The Broad Institute Genome Sequencing Center for Infectious Disease"/>
            <person name="Wu L."/>
            <person name="Ma J."/>
        </authorList>
    </citation>
    <scope>NUCLEOTIDE SEQUENCE [LARGE SCALE GENOMIC DNA]</scope>
    <source>
        <strain evidence="5">TISTR 1511</strain>
    </source>
</reference>
<evidence type="ECO:0000259" key="3">
    <source>
        <dbReference type="PROSITE" id="PS50106"/>
    </source>
</evidence>
<gene>
    <name evidence="4" type="ORF">ACFSUQ_02470</name>
</gene>
<feature type="compositionally biased region" description="Low complexity" evidence="1">
    <location>
        <begin position="27"/>
        <end position="39"/>
    </location>
</feature>
<proteinExistence type="predicted"/>
<feature type="region of interest" description="Disordered" evidence="1">
    <location>
        <begin position="1"/>
        <end position="44"/>
    </location>
</feature>
<dbReference type="InterPro" id="IPR008269">
    <property type="entry name" value="Lon_proteolytic"/>
</dbReference>
<dbReference type="Gene3D" id="2.30.42.10">
    <property type="match status" value="1"/>
</dbReference>
<comment type="caution">
    <text evidence="4">The sequence shown here is derived from an EMBL/GenBank/DDBJ whole genome shotgun (WGS) entry which is preliminary data.</text>
</comment>
<dbReference type="PROSITE" id="PS50106">
    <property type="entry name" value="PDZ"/>
    <property type="match status" value="1"/>
</dbReference>
<evidence type="ECO:0000256" key="1">
    <source>
        <dbReference type="SAM" id="MobiDB-lite"/>
    </source>
</evidence>
<keyword evidence="2" id="KW-0812">Transmembrane</keyword>
<feature type="transmembrane region" description="Helical" evidence="2">
    <location>
        <begin position="58"/>
        <end position="79"/>
    </location>
</feature>
<evidence type="ECO:0000256" key="2">
    <source>
        <dbReference type="SAM" id="Phobius"/>
    </source>
</evidence>
<dbReference type="Pfam" id="PF05362">
    <property type="entry name" value="Lon_C"/>
    <property type="match status" value="1"/>
</dbReference>
<dbReference type="InterPro" id="IPR020568">
    <property type="entry name" value="Ribosomal_Su5_D2-typ_SF"/>
</dbReference>
<feature type="domain" description="PDZ" evidence="3">
    <location>
        <begin position="174"/>
        <end position="228"/>
    </location>
</feature>
<dbReference type="InterPro" id="IPR014721">
    <property type="entry name" value="Ribsml_uS5_D2-typ_fold_subgr"/>
</dbReference>
<sequence length="415" mass="44374">MHVDDASSPANATGHTEAGVDHDAHAEQTAQAEQAAASQTRDKGGWRAAFDKERAGKWMLTLGVLMFAFFAFLPAPYVISSPGPAFNAVGNAKITVDGQEHEQDVISISGAEEYEPDAGQIFVMTVNVAGNPESQPRWFEVMSAWLDPSRDVKPVELYYPEGVTTEQRNQRTTQMMLEAQDTAIAAALSELGYDIEEEIVVGEVLDSSAAKGILQPGDKIIAVGDEQVATMETPGKFHLEAKPTVVEFERDGKRQRETITPTLMETSEGQRPMLGITLQYSLKFPVDINIELGEVGGPSAGLAFALSIYDLMTPDNLTKGKNVAATGTITPDGEVGGIGGVRQKFHAAVEVGADYFLVPESNCAEAIGSGAPTDIPVYAIRDLDEALQTVKSLGEDSETGVRTCKQAVDAGIPQE</sequence>
<keyword evidence="5" id="KW-1185">Reference proteome</keyword>
<evidence type="ECO:0000313" key="5">
    <source>
        <dbReference type="Proteomes" id="UP001597453"/>
    </source>
</evidence>
<dbReference type="InterPro" id="IPR036034">
    <property type="entry name" value="PDZ_sf"/>
</dbReference>
<dbReference type="Pfam" id="PF00595">
    <property type="entry name" value="PDZ"/>
    <property type="match status" value="1"/>
</dbReference>
<name>A0ABW5RH52_9MICO</name>
<dbReference type="SUPFAM" id="SSF54211">
    <property type="entry name" value="Ribosomal protein S5 domain 2-like"/>
    <property type="match status" value="1"/>
</dbReference>
<accession>A0ABW5RH52</accession>
<dbReference type="PANTHER" id="PTHR10046">
    <property type="entry name" value="ATP DEPENDENT LON PROTEASE FAMILY MEMBER"/>
    <property type="match status" value="1"/>
</dbReference>
<organism evidence="4 5">
    <name type="scientific">Gulosibacter bifidus</name>
    <dbReference type="NCBI Taxonomy" id="272239"/>
    <lineage>
        <taxon>Bacteria</taxon>
        <taxon>Bacillati</taxon>
        <taxon>Actinomycetota</taxon>
        <taxon>Actinomycetes</taxon>
        <taxon>Micrococcales</taxon>
        <taxon>Microbacteriaceae</taxon>
        <taxon>Gulosibacter</taxon>
    </lineage>
</organism>